<protein>
    <submittedName>
        <fullName evidence="1">NIPSNAP protein</fullName>
    </submittedName>
</protein>
<name>A0ABY0LNW3_9FLAO</name>
<dbReference type="EMBL" id="FMVC01000003">
    <property type="protein sequence ID" value="SCY45042.1"/>
    <property type="molecule type" value="Genomic_DNA"/>
</dbReference>
<dbReference type="Proteomes" id="UP000199307">
    <property type="component" value="Unassembled WGS sequence"/>
</dbReference>
<dbReference type="SUPFAM" id="SSF54909">
    <property type="entry name" value="Dimeric alpha+beta barrel"/>
    <property type="match status" value="1"/>
</dbReference>
<sequence length="237" mass="27817">MTNTQESNNQEITVLELRNYLLKHNTADGFKKYFNAHFVAPMHNLGGFTLGQFKIDRVNDRFFWFRGFKNMETRIKFLNNFYVDSKTWKDFGKGANDMMINSDNVYLLRPLVTNISANFLDASHKIVVVDFYRCNSTLDKVIALFNAEYMPFLESVGINSTTLWVSEMQENDFPRLPVFQDKNLLVAITSFENKKEYQLKQKLINEMSNQLKKSMQQLITTQNALLLIQIKKQPFKY</sequence>
<dbReference type="RefSeq" id="WP_091131934.1">
    <property type="nucleotide sequence ID" value="NZ_FMVC01000003.1"/>
</dbReference>
<gene>
    <name evidence="1" type="ORF">SAMN02927916_2125</name>
</gene>
<proteinExistence type="predicted"/>
<evidence type="ECO:0000313" key="2">
    <source>
        <dbReference type="Proteomes" id="UP000199307"/>
    </source>
</evidence>
<dbReference type="Gene3D" id="3.30.70.100">
    <property type="match status" value="1"/>
</dbReference>
<reference evidence="1 2" key="1">
    <citation type="submission" date="2016-10" db="EMBL/GenBank/DDBJ databases">
        <authorList>
            <person name="Varghese N."/>
            <person name="Submissions S."/>
        </authorList>
    </citation>
    <scope>NUCLEOTIDE SEQUENCE [LARGE SCALE GENOMIC DNA]</scope>
    <source>
        <strain evidence="1 2">CGMCC 1.6859</strain>
    </source>
</reference>
<keyword evidence="2" id="KW-1185">Reference proteome</keyword>
<accession>A0ABY0LNW3</accession>
<dbReference type="InterPro" id="IPR011008">
    <property type="entry name" value="Dimeric_a/b-barrel"/>
</dbReference>
<comment type="caution">
    <text evidence="1">The sequence shown here is derived from an EMBL/GenBank/DDBJ whole genome shotgun (WGS) entry which is preliminary data.</text>
</comment>
<evidence type="ECO:0000313" key="1">
    <source>
        <dbReference type="EMBL" id="SCY45042.1"/>
    </source>
</evidence>
<organism evidence="1 2">
    <name type="scientific">Flavobacterium anhuiense</name>
    <dbReference type="NCBI Taxonomy" id="459526"/>
    <lineage>
        <taxon>Bacteria</taxon>
        <taxon>Pseudomonadati</taxon>
        <taxon>Bacteroidota</taxon>
        <taxon>Flavobacteriia</taxon>
        <taxon>Flavobacteriales</taxon>
        <taxon>Flavobacteriaceae</taxon>
        <taxon>Flavobacterium</taxon>
    </lineage>
</organism>